<keyword evidence="5" id="KW-0521">NADP</keyword>
<dbReference type="GO" id="GO:0050661">
    <property type="term" value="F:NADP binding"/>
    <property type="evidence" value="ECO:0007669"/>
    <property type="project" value="InterPro"/>
</dbReference>
<evidence type="ECO:0000313" key="12">
    <source>
        <dbReference type="Proteomes" id="UP000700596"/>
    </source>
</evidence>
<dbReference type="PANTHER" id="PTHR48069:SF3">
    <property type="entry name" value="DIHYDROFOLATE REDUCTASE"/>
    <property type="match status" value="1"/>
</dbReference>
<dbReference type="InterPro" id="IPR024072">
    <property type="entry name" value="DHFR-like_dom_sf"/>
</dbReference>
<protein>
    <recommendedName>
        <fullName evidence="3">Dihydrofolate reductase</fullName>
        <ecNumber evidence="2">1.5.1.3</ecNumber>
    </recommendedName>
</protein>
<organism evidence="11 12">
    <name type="scientific">Dendryphion nanum</name>
    <dbReference type="NCBI Taxonomy" id="256645"/>
    <lineage>
        <taxon>Eukaryota</taxon>
        <taxon>Fungi</taxon>
        <taxon>Dikarya</taxon>
        <taxon>Ascomycota</taxon>
        <taxon>Pezizomycotina</taxon>
        <taxon>Dothideomycetes</taxon>
        <taxon>Pleosporomycetidae</taxon>
        <taxon>Pleosporales</taxon>
        <taxon>Torulaceae</taxon>
        <taxon>Dendryphion</taxon>
    </lineage>
</organism>
<comment type="similarity">
    <text evidence="7">Belongs to the dihydrofolate reductase family.</text>
</comment>
<feature type="domain" description="DHFR" evidence="10">
    <location>
        <begin position="6"/>
        <end position="249"/>
    </location>
</feature>
<dbReference type="GO" id="GO:0046655">
    <property type="term" value="P:folic acid metabolic process"/>
    <property type="evidence" value="ECO:0007669"/>
    <property type="project" value="TreeGrafter"/>
</dbReference>
<dbReference type="Gene3D" id="3.40.430.10">
    <property type="entry name" value="Dihydrofolate Reductase, subunit A"/>
    <property type="match status" value="1"/>
</dbReference>
<evidence type="ECO:0000313" key="11">
    <source>
        <dbReference type="EMBL" id="KAH7110585.1"/>
    </source>
</evidence>
<feature type="signal peptide" evidence="9">
    <location>
        <begin position="1"/>
        <end position="24"/>
    </location>
</feature>
<keyword evidence="4" id="KW-0554">One-carbon metabolism</keyword>
<dbReference type="OrthoDB" id="414698at2759"/>
<keyword evidence="12" id="KW-1185">Reference proteome</keyword>
<dbReference type="InterPro" id="IPR001796">
    <property type="entry name" value="DHFR_dom"/>
</dbReference>
<dbReference type="PROSITE" id="PS51330">
    <property type="entry name" value="DHFR_2"/>
    <property type="match status" value="1"/>
</dbReference>
<dbReference type="GO" id="GO:0046452">
    <property type="term" value="P:dihydrofolate metabolic process"/>
    <property type="evidence" value="ECO:0007669"/>
    <property type="project" value="TreeGrafter"/>
</dbReference>
<dbReference type="Pfam" id="PF00186">
    <property type="entry name" value="DHFR_1"/>
    <property type="match status" value="1"/>
</dbReference>
<dbReference type="InterPro" id="IPR017925">
    <property type="entry name" value="DHFR_CS"/>
</dbReference>
<keyword evidence="6" id="KW-0560">Oxidoreductase</keyword>
<evidence type="ECO:0000256" key="4">
    <source>
        <dbReference type="ARBA" id="ARBA00022563"/>
    </source>
</evidence>
<evidence type="ECO:0000256" key="6">
    <source>
        <dbReference type="ARBA" id="ARBA00023002"/>
    </source>
</evidence>
<dbReference type="GO" id="GO:0005739">
    <property type="term" value="C:mitochondrion"/>
    <property type="evidence" value="ECO:0007669"/>
    <property type="project" value="TreeGrafter"/>
</dbReference>
<dbReference type="Proteomes" id="UP000700596">
    <property type="component" value="Unassembled WGS sequence"/>
</dbReference>
<dbReference type="CDD" id="cd00209">
    <property type="entry name" value="DHFR"/>
    <property type="match status" value="1"/>
</dbReference>
<evidence type="ECO:0000256" key="3">
    <source>
        <dbReference type="ARBA" id="ARBA00018886"/>
    </source>
</evidence>
<dbReference type="EMBL" id="JAGMWT010000027">
    <property type="protein sequence ID" value="KAH7110585.1"/>
    <property type="molecule type" value="Genomic_DNA"/>
</dbReference>
<dbReference type="GO" id="GO:0046654">
    <property type="term" value="P:tetrahydrofolate biosynthetic process"/>
    <property type="evidence" value="ECO:0007669"/>
    <property type="project" value="InterPro"/>
</dbReference>
<gene>
    <name evidence="11" type="ORF">B0J11DRAFT_448208</name>
</gene>
<evidence type="ECO:0000256" key="9">
    <source>
        <dbReference type="SAM" id="SignalP"/>
    </source>
</evidence>
<comment type="caution">
    <text evidence="11">The sequence shown here is derived from an EMBL/GenBank/DDBJ whole genome shotgun (WGS) entry which is preliminary data.</text>
</comment>
<dbReference type="GO" id="GO:0004146">
    <property type="term" value="F:dihydrofolate reductase activity"/>
    <property type="evidence" value="ECO:0007669"/>
    <property type="project" value="UniProtKB-EC"/>
</dbReference>
<dbReference type="PROSITE" id="PS00075">
    <property type="entry name" value="DHFR_1"/>
    <property type="match status" value="1"/>
</dbReference>
<feature type="chain" id="PRO_5040306455" description="Dihydrofolate reductase" evidence="9">
    <location>
        <begin position="25"/>
        <end position="254"/>
    </location>
</feature>
<comment type="pathway">
    <text evidence="1">Cofactor biosynthesis; tetrahydrofolate biosynthesis; 5,6,7,8-tetrahydrofolate from 7,8-dihydrofolate: step 1/1.</text>
</comment>
<dbReference type="SUPFAM" id="SSF53597">
    <property type="entry name" value="Dihydrofolate reductase-like"/>
    <property type="match status" value="1"/>
</dbReference>
<dbReference type="InterPro" id="IPR012259">
    <property type="entry name" value="DHFR"/>
</dbReference>
<reference evidence="11" key="1">
    <citation type="journal article" date="2021" name="Nat. Commun.">
        <title>Genetic determinants of endophytism in the Arabidopsis root mycobiome.</title>
        <authorList>
            <person name="Mesny F."/>
            <person name="Miyauchi S."/>
            <person name="Thiergart T."/>
            <person name="Pickel B."/>
            <person name="Atanasova L."/>
            <person name="Karlsson M."/>
            <person name="Huettel B."/>
            <person name="Barry K.W."/>
            <person name="Haridas S."/>
            <person name="Chen C."/>
            <person name="Bauer D."/>
            <person name="Andreopoulos W."/>
            <person name="Pangilinan J."/>
            <person name="LaButti K."/>
            <person name="Riley R."/>
            <person name="Lipzen A."/>
            <person name="Clum A."/>
            <person name="Drula E."/>
            <person name="Henrissat B."/>
            <person name="Kohler A."/>
            <person name="Grigoriev I.V."/>
            <person name="Martin F.M."/>
            <person name="Hacquard S."/>
        </authorList>
    </citation>
    <scope>NUCLEOTIDE SEQUENCE</scope>
    <source>
        <strain evidence="11">MPI-CAGE-CH-0243</strain>
    </source>
</reference>
<evidence type="ECO:0000256" key="7">
    <source>
        <dbReference type="RuleBase" id="RU004474"/>
    </source>
</evidence>
<dbReference type="AlphaFoldDB" id="A0A9P9I8M0"/>
<keyword evidence="9" id="KW-0732">Signal</keyword>
<name>A0A9P9I8M0_9PLEO</name>
<evidence type="ECO:0000256" key="1">
    <source>
        <dbReference type="ARBA" id="ARBA00004903"/>
    </source>
</evidence>
<evidence type="ECO:0000256" key="5">
    <source>
        <dbReference type="ARBA" id="ARBA00022857"/>
    </source>
</evidence>
<proteinExistence type="inferred from homology"/>
<dbReference type="GO" id="GO:0006730">
    <property type="term" value="P:one-carbon metabolic process"/>
    <property type="evidence" value="ECO:0007669"/>
    <property type="project" value="UniProtKB-KW"/>
</dbReference>
<dbReference type="EC" id="1.5.1.3" evidence="2"/>
<evidence type="ECO:0000259" key="10">
    <source>
        <dbReference type="PROSITE" id="PS51330"/>
    </source>
</evidence>
<feature type="compositionally biased region" description="Polar residues" evidence="8">
    <location>
        <begin position="129"/>
        <end position="141"/>
    </location>
</feature>
<evidence type="ECO:0000256" key="8">
    <source>
        <dbReference type="SAM" id="MobiDB-lite"/>
    </source>
</evidence>
<sequence>MSKPLPLTLILAATPSLGIGRAGGLPWPSLRTEMGYFARVTKRVPVSTGSEGSGTANGKRLINAVVMGRKTWDSIPEKFRPLKGRLNVVITRDVKGFLSREGKREVTRDEGPIVAGSLEDALEILRGINNPSPASATSSTQKADDGRDSIPSDVRINHTFITGGSTLYTSALSLPQTVRILLTEIKTEYECDTFFGLDLGSEEAKRCGWRKRDVGAVREWTGEEKEGNVVVEGGVEEKGVRFEFGMWEREVEGV</sequence>
<dbReference type="PANTHER" id="PTHR48069">
    <property type="entry name" value="DIHYDROFOLATE REDUCTASE"/>
    <property type="match status" value="1"/>
</dbReference>
<accession>A0A9P9I8M0</accession>
<evidence type="ECO:0000256" key="2">
    <source>
        <dbReference type="ARBA" id="ARBA00012856"/>
    </source>
</evidence>
<dbReference type="PRINTS" id="PR00070">
    <property type="entry name" value="DHFR"/>
</dbReference>
<feature type="region of interest" description="Disordered" evidence="8">
    <location>
        <begin position="128"/>
        <end position="151"/>
    </location>
</feature>